<dbReference type="EMBL" id="CAEZYJ010000069">
    <property type="protein sequence ID" value="CAB4720298.1"/>
    <property type="molecule type" value="Genomic_DNA"/>
</dbReference>
<dbReference type="InterPro" id="IPR035926">
    <property type="entry name" value="NusB-like_sf"/>
</dbReference>
<dbReference type="PANTHER" id="PTHR22807">
    <property type="entry name" value="NOP2 YEAST -RELATED NOL1/NOP2/FMU SUN DOMAIN-CONTAINING"/>
    <property type="match status" value="1"/>
</dbReference>
<evidence type="ECO:0000313" key="6">
    <source>
        <dbReference type="EMBL" id="CAB4720298.1"/>
    </source>
</evidence>
<dbReference type="GO" id="GO:0006355">
    <property type="term" value="P:regulation of DNA-templated transcription"/>
    <property type="evidence" value="ECO:0007669"/>
    <property type="project" value="InterPro"/>
</dbReference>
<dbReference type="PRINTS" id="PR02008">
    <property type="entry name" value="RCMTFAMILY"/>
</dbReference>
<keyword evidence="1" id="KW-0489">Methyltransferase</keyword>
<name>A0A6J6RFR2_9ZZZZ</name>
<evidence type="ECO:0000256" key="2">
    <source>
        <dbReference type="ARBA" id="ARBA00022679"/>
    </source>
</evidence>
<dbReference type="PANTHER" id="PTHR22807:SF53">
    <property type="entry name" value="RIBOSOMAL RNA SMALL SUBUNIT METHYLTRANSFERASE B-RELATED"/>
    <property type="match status" value="1"/>
</dbReference>
<dbReference type="Pfam" id="PF01029">
    <property type="entry name" value="NusB"/>
    <property type="match status" value="1"/>
</dbReference>
<keyword evidence="3" id="KW-0949">S-adenosyl-L-methionine</keyword>
<dbReference type="AlphaFoldDB" id="A0A6J6RFR2"/>
<dbReference type="InterPro" id="IPR029063">
    <property type="entry name" value="SAM-dependent_MTases_sf"/>
</dbReference>
<dbReference type="GO" id="GO:0008173">
    <property type="term" value="F:RNA methyltransferase activity"/>
    <property type="evidence" value="ECO:0007669"/>
    <property type="project" value="InterPro"/>
</dbReference>
<dbReference type="SUPFAM" id="SSF48013">
    <property type="entry name" value="NusB-like"/>
    <property type="match status" value="1"/>
</dbReference>
<reference evidence="6" key="1">
    <citation type="submission" date="2020-05" db="EMBL/GenBank/DDBJ databases">
        <authorList>
            <person name="Chiriac C."/>
            <person name="Salcher M."/>
            <person name="Ghai R."/>
            <person name="Kavagutti S V."/>
        </authorList>
    </citation>
    <scope>NUCLEOTIDE SEQUENCE</scope>
</reference>
<dbReference type="InterPro" id="IPR001678">
    <property type="entry name" value="MeTrfase_RsmB-F_NOP2_dom"/>
</dbReference>
<dbReference type="InterPro" id="IPR049560">
    <property type="entry name" value="MeTrfase_RsmB-F_NOP2_cat"/>
</dbReference>
<dbReference type="InterPro" id="IPR006027">
    <property type="entry name" value="NusB_RsmB_TIM44"/>
</dbReference>
<dbReference type="InterPro" id="IPR023267">
    <property type="entry name" value="RCMT"/>
</dbReference>
<dbReference type="Pfam" id="PF01189">
    <property type="entry name" value="Methyltr_RsmB-F"/>
    <property type="match status" value="1"/>
</dbReference>
<dbReference type="GO" id="GO:0001510">
    <property type="term" value="P:RNA methylation"/>
    <property type="evidence" value="ECO:0007669"/>
    <property type="project" value="InterPro"/>
</dbReference>
<dbReference type="PROSITE" id="PS51686">
    <property type="entry name" value="SAM_MT_RSMB_NOP"/>
    <property type="match status" value="1"/>
</dbReference>
<feature type="domain" description="SAM-dependent MTase RsmB/NOP-type" evidence="5">
    <location>
        <begin position="160"/>
        <end position="441"/>
    </location>
</feature>
<dbReference type="Gene3D" id="1.10.940.10">
    <property type="entry name" value="NusB-like"/>
    <property type="match status" value="1"/>
</dbReference>
<accession>A0A6J6RFR2</accession>
<sequence>MSDTNGLDSRRVALKALISIEKEHSYANLALPHFLKESDLSVADKSLVTEIVYGSIRMRGTYDRIIDSVSNRPVQDLDLEVREVLRMGAHQLLNMRVASHAAVDTAVTLTKQEINQSSSGFVNAILRKISKFDFDQWITNLGFTDKLDQLAIQYSHPRWILESYLKRLGDITRVEEECIANNRNPKVCVIGWPGEATQAQLLEGNESFAPAPWVDSGVEITGDPAEIAAIRGLRASVQDQGSFLVSKAFADIPIQEDGFWLDMCAGPGGKSAILDRWAGQRNINFIANEIAPHRAKLVQRSTNKIIISDGLNPAFKECSFSRILIDAPCSGLGALRRRPDARWRKKESEIQGLVEIQKGLLASATKLIKEGGVLGYVTCSPHPAETIENVKWFLESYPEFIQIPVVEFFPTGMNLPESLNVQLWPGLHGTDGMFLAVFQRVTK</sequence>
<dbReference type="GO" id="GO:0003723">
    <property type="term" value="F:RNA binding"/>
    <property type="evidence" value="ECO:0007669"/>
    <property type="project" value="UniProtKB-KW"/>
</dbReference>
<gene>
    <name evidence="6" type="ORF">UFOPK2659_00600</name>
</gene>
<protein>
    <submittedName>
        <fullName evidence="6">Unannotated protein</fullName>
    </submittedName>
</protein>
<dbReference type="Gene3D" id="3.40.50.150">
    <property type="entry name" value="Vaccinia Virus protein VP39"/>
    <property type="match status" value="1"/>
</dbReference>
<keyword evidence="2" id="KW-0808">Transferase</keyword>
<dbReference type="SUPFAM" id="SSF53335">
    <property type="entry name" value="S-adenosyl-L-methionine-dependent methyltransferases"/>
    <property type="match status" value="1"/>
</dbReference>
<evidence type="ECO:0000256" key="4">
    <source>
        <dbReference type="ARBA" id="ARBA00022884"/>
    </source>
</evidence>
<evidence type="ECO:0000256" key="1">
    <source>
        <dbReference type="ARBA" id="ARBA00022603"/>
    </source>
</evidence>
<proteinExistence type="predicted"/>
<organism evidence="6">
    <name type="scientific">freshwater metagenome</name>
    <dbReference type="NCBI Taxonomy" id="449393"/>
    <lineage>
        <taxon>unclassified sequences</taxon>
        <taxon>metagenomes</taxon>
        <taxon>ecological metagenomes</taxon>
    </lineage>
</organism>
<evidence type="ECO:0000256" key="3">
    <source>
        <dbReference type="ARBA" id="ARBA00022691"/>
    </source>
</evidence>
<keyword evidence="4" id="KW-0694">RNA-binding</keyword>
<evidence type="ECO:0000259" key="5">
    <source>
        <dbReference type="PROSITE" id="PS51686"/>
    </source>
</evidence>